<organism evidence="2 3">
    <name type="scientific">Chironomus riparius</name>
    <dbReference type="NCBI Taxonomy" id="315576"/>
    <lineage>
        <taxon>Eukaryota</taxon>
        <taxon>Metazoa</taxon>
        <taxon>Ecdysozoa</taxon>
        <taxon>Arthropoda</taxon>
        <taxon>Hexapoda</taxon>
        <taxon>Insecta</taxon>
        <taxon>Pterygota</taxon>
        <taxon>Neoptera</taxon>
        <taxon>Endopterygota</taxon>
        <taxon>Diptera</taxon>
        <taxon>Nematocera</taxon>
        <taxon>Chironomoidea</taxon>
        <taxon>Chironomidae</taxon>
        <taxon>Chironominae</taxon>
        <taxon>Chironomus</taxon>
    </lineage>
</organism>
<accession>A0A9N9S2F8</accession>
<gene>
    <name evidence="2" type="ORF">CHIRRI_LOCUS10236</name>
</gene>
<dbReference type="EMBL" id="OU895879">
    <property type="protein sequence ID" value="CAG9807387.1"/>
    <property type="molecule type" value="Genomic_DNA"/>
</dbReference>
<proteinExistence type="predicted"/>
<dbReference type="InterPro" id="IPR001810">
    <property type="entry name" value="F-box_dom"/>
</dbReference>
<name>A0A9N9S2F8_9DIPT</name>
<sequence>MEPEYYDQLPILPIEMILEIISNLNTIENITNCMLLSKEIKKSMLTSTKIMRNIRFNLKCYHESDITMKIFKEHAKFIRCMNITSFSCKDSFKNALNRMPNLEDLSFERTLGIRCLPLSTQPSNKKLSDYWNDYEDSSDLTKLKALKIDVRDLTHFLKLTKNVKNLEKLTIFSYDSTHEDFMFDFICQQHNLKEWNVINHENIYLSFPKVDPSSKVKFRLKKFKVLTKWDRAVENEHFSKFLAFHAESLEELEVDYSLSTQSLQLIFEKSNKLQKLILSSDKNSQIYSRNHRDWTVPTVKHFEDLNSDGIDLEMVLRKFPNIERLRCDILNNSSKRPNNIKYLEMNTMNGYCIVRQEIMRNTLSDLKNLEHLVMLKLHTELFSRLSKHFDVLEKLKTINYRVKSFNPNIIETDDNEIVPKDYKCYKIKADFEKKTVKVSTYIVHHDKELFKNIVKSFKGFDFFEFCFDVMKIKRIFTLDI</sequence>
<dbReference type="Gene3D" id="3.80.10.10">
    <property type="entry name" value="Ribonuclease Inhibitor"/>
    <property type="match status" value="1"/>
</dbReference>
<evidence type="ECO:0000259" key="1">
    <source>
        <dbReference type="Pfam" id="PF00646"/>
    </source>
</evidence>
<dbReference type="SUPFAM" id="SSF52047">
    <property type="entry name" value="RNI-like"/>
    <property type="match status" value="1"/>
</dbReference>
<dbReference type="Proteomes" id="UP001153620">
    <property type="component" value="Chromosome 3"/>
</dbReference>
<feature type="domain" description="F-box" evidence="1">
    <location>
        <begin position="10"/>
        <end position="41"/>
    </location>
</feature>
<keyword evidence="3" id="KW-1185">Reference proteome</keyword>
<reference evidence="2" key="2">
    <citation type="submission" date="2022-10" db="EMBL/GenBank/DDBJ databases">
        <authorList>
            <consortium name="ENA_rothamsted_submissions"/>
            <consortium name="culmorum"/>
            <person name="King R."/>
        </authorList>
    </citation>
    <scope>NUCLEOTIDE SEQUENCE</scope>
</reference>
<dbReference type="Pfam" id="PF00646">
    <property type="entry name" value="F-box"/>
    <property type="match status" value="1"/>
</dbReference>
<evidence type="ECO:0000313" key="2">
    <source>
        <dbReference type="EMBL" id="CAG9807387.1"/>
    </source>
</evidence>
<protein>
    <recommendedName>
        <fullName evidence="1">F-box domain-containing protein</fullName>
    </recommendedName>
</protein>
<evidence type="ECO:0000313" key="3">
    <source>
        <dbReference type="Proteomes" id="UP001153620"/>
    </source>
</evidence>
<dbReference type="InterPro" id="IPR032675">
    <property type="entry name" value="LRR_dom_sf"/>
</dbReference>
<reference evidence="2" key="1">
    <citation type="submission" date="2022-01" db="EMBL/GenBank/DDBJ databases">
        <authorList>
            <person name="King R."/>
        </authorList>
    </citation>
    <scope>NUCLEOTIDE SEQUENCE</scope>
</reference>
<dbReference type="AlphaFoldDB" id="A0A9N9S2F8"/>